<dbReference type="InterPro" id="IPR036691">
    <property type="entry name" value="Endo/exonu/phosph_ase_sf"/>
</dbReference>
<gene>
    <name evidence="1" type="ORF">R1sor_004423</name>
</gene>
<protein>
    <recommendedName>
        <fullName evidence="3">Endonuclease/exonuclease/phosphatase domain-containing protein</fullName>
    </recommendedName>
</protein>
<accession>A0ABD3HJK5</accession>
<evidence type="ECO:0008006" key="3">
    <source>
        <dbReference type="Google" id="ProtNLM"/>
    </source>
</evidence>
<comment type="caution">
    <text evidence="1">The sequence shown here is derived from an EMBL/GenBank/DDBJ whole genome shotgun (WGS) entry which is preliminary data.</text>
</comment>
<dbReference type="Proteomes" id="UP001633002">
    <property type="component" value="Unassembled WGS sequence"/>
</dbReference>
<dbReference type="AlphaFoldDB" id="A0ABD3HJK5"/>
<keyword evidence="2" id="KW-1185">Reference proteome</keyword>
<dbReference type="SUPFAM" id="SSF56219">
    <property type="entry name" value="DNase I-like"/>
    <property type="match status" value="1"/>
</dbReference>
<reference evidence="1 2" key="1">
    <citation type="submission" date="2024-09" db="EMBL/GenBank/DDBJ databases">
        <title>Chromosome-scale assembly of Riccia sorocarpa.</title>
        <authorList>
            <person name="Paukszto L."/>
        </authorList>
    </citation>
    <scope>NUCLEOTIDE SEQUENCE [LARGE SCALE GENOMIC DNA]</scope>
    <source>
        <strain evidence="1">LP-2024</strain>
        <tissue evidence="1">Aerial parts of the thallus</tissue>
    </source>
</reference>
<dbReference type="EMBL" id="JBJQOH010000003">
    <property type="protein sequence ID" value="KAL3690772.1"/>
    <property type="molecule type" value="Genomic_DNA"/>
</dbReference>
<evidence type="ECO:0000313" key="2">
    <source>
        <dbReference type="Proteomes" id="UP001633002"/>
    </source>
</evidence>
<proteinExistence type="predicted"/>
<name>A0ABD3HJK5_9MARC</name>
<organism evidence="1 2">
    <name type="scientific">Riccia sorocarpa</name>
    <dbReference type="NCBI Taxonomy" id="122646"/>
    <lineage>
        <taxon>Eukaryota</taxon>
        <taxon>Viridiplantae</taxon>
        <taxon>Streptophyta</taxon>
        <taxon>Embryophyta</taxon>
        <taxon>Marchantiophyta</taxon>
        <taxon>Marchantiopsida</taxon>
        <taxon>Marchantiidae</taxon>
        <taxon>Marchantiales</taxon>
        <taxon>Ricciaceae</taxon>
        <taxon>Riccia</taxon>
    </lineage>
</organism>
<sequence>MSDVYLMAQEKKGPLFTRQAVRGDRLDQARLDQGYVSRGGKWISTVSSVEQDGMEALSDHIPVIIDLKLQRGGRKARGKKGSYLKMDIDALKIPPRRQRVKTAWLEGWSLLEDPILAWELAWRKVRDVYKDFRLEDREKISRHKEMQSDLTNARENISLNATRDEMDAWQSWKGRFYSQLYTQSAPIEGETADRKASLKLIKNRIHADNNRKLLQILDGNELEWIVKKMSKEKSLGEDGLVVEIILEYWDWVKTLASSSSKKFGVRREWE</sequence>
<evidence type="ECO:0000313" key="1">
    <source>
        <dbReference type="EMBL" id="KAL3690772.1"/>
    </source>
</evidence>